<dbReference type="EMBL" id="KZ819662">
    <property type="protein sequence ID" value="PWN30699.1"/>
    <property type="molecule type" value="Genomic_DNA"/>
</dbReference>
<dbReference type="GeneID" id="37025875"/>
<organism evidence="1 2">
    <name type="scientific">Jaminaea rosea</name>
    <dbReference type="NCBI Taxonomy" id="1569628"/>
    <lineage>
        <taxon>Eukaryota</taxon>
        <taxon>Fungi</taxon>
        <taxon>Dikarya</taxon>
        <taxon>Basidiomycota</taxon>
        <taxon>Ustilaginomycotina</taxon>
        <taxon>Exobasidiomycetes</taxon>
        <taxon>Microstromatales</taxon>
        <taxon>Microstromatales incertae sedis</taxon>
        <taxon>Jaminaea</taxon>
    </lineage>
</organism>
<dbReference type="AlphaFoldDB" id="A0A316UZH4"/>
<name>A0A316UZH4_9BASI</name>
<keyword evidence="2" id="KW-1185">Reference proteome</keyword>
<gene>
    <name evidence="1" type="ORF">BDZ90DRAFT_20972</name>
</gene>
<dbReference type="Proteomes" id="UP000245884">
    <property type="component" value="Unassembled WGS sequence"/>
</dbReference>
<proteinExistence type="predicted"/>
<accession>A0A316UZH4</accession>
<evidence type="ECO:0000313" key="1">
    <source>
        <dbReference type="EMBL" id="PWN30699.1"/>
    </source>
</evidence>
<evidence type="ECO:0000313" key="2">
    <source>
        <dbReference type="Proteomes" id="UP000245884"/>
    </source>
</evidence>
<dbReference type="RefSeq" id="XP_025365311.1">
    <property type="nucleotide sequence ID" value="XM_025504052.1"/>
</dbReference>
<sequence length="229" mass="25462">MQHLDDVRIMFNFVHGNTPTFWNDVQPFDRNGIPAEQLELAKEMKRDASLVLFKFVEQDREKANLPAISFSLATATLSQIPPTSSKVRFANGTEHNKSSAGISCGVKTVHKSNSELAARILNTDVVAFFRYALDLAKMGLSHAAIRRKLGRLADDRGAPVVRFWVRPIAKSGDLLVCPAFNNKAVMFGLNEAREAGDVQRFGDEMVRAIRDAFVSAVFIHTFGRFSSPH</sequence>
<reference evidence="1 2" key="1">
    <citation type="journal article" date="2018" name="Mol. Biol. Evol.">
        <title>Broad Genomic Sampling Reveals a Smut Pathogenic Ancestry of the Fungal Clade Ustilaginomycotina.</title>
        <authorList>
            <person name="Kijpornyongpan T."/>
            <person name="Mondo S.J."/>
            <person name="Barry K."/>
            <person name="Sandor L."/>
            <person name="Lee J."/>
            <person name="Lipzen A."/>
            <person name="Pangilinan J."/>
            <person name="LaButti K."/>
            <person name="Hainaut M."/>
            <person name="Henrissat B."/>
            <person name="Grigoriev I.V."/>
            <person name="Spatafora J.W."/>
            <person name="Aime M.C."/>
        </authorList>
    </citation>
    <scope>NUCLEOTIDE SEQUENCE [LARGE SCALE GENOMIC DNA]</scope>
    <source>
        <strain evidence="1 2">MCA 5214</strain>
    </source>
</reference>
<protein>
    <submittedName>
        <fullName evidence="1">Uncharacterized protein</fullName>
    </submittedName>
</protein>